<accession>A0A1H0KNM8</accession>
<gene>
    <name evidence="6" type="ORF">SAMN04489867_0062</name>
</gene>
<dbReference type="Pfam" id="PF02646">
    <property type="entry name" value="RmuC"/>
    <property type="match status" value="1"/>
</dbReference>
<dbReference type="PANTHER" id="PTHR30563:SF0">
    <property type="entry name" value="DNA RECOMBINATION PROTEIN RMUC"/>
    <property type="match status" value="1"/>
</dbReference>
<keyword evidence="7" id="KW-1185">Reference proteome</keyword>
<evidence type="ECO:0000256" key="4">
    <source>
        <dbReference type="ARBA" id="ARBA00023172"/>
    </source>
</evidence>
<dbReference type="GO" id="GO:0006310">
    <property type="term" value="P:DNA recombination"/>
    <property type="evidence" value="ECO:0007669"/>
    <property type="project" value="UniProtKB-KW"/>
</dbReference>
<name>A0A1H0KNM8_9MICO</name>
<dbReference type="PANTHER" id="PTHR30563">
    <property type="entry name" value="DNA RECOMBINATION PROTEIN RMUC"/>
    <property type="match status" value="1"/>
</dbReference>
<dbReference type="OrthoDB" id="370725at2"/>
<evidence type="ECO:0000313" key="6">
    <source>
        <dbReference type="EMBL" id="SDO57413.1"/>
    </source>
</evidence>
<comment type="similarity">
    <text evidence="2">Belongs to the RmuC family.</text>
</comment>
<proteinExistence type="inferred from homology"/>
<sequence length="401" mass="43020">MELVGMLLLGLVLGVAAGGAGGWWLARGSAASALASARTEADLLRERVVDLEAAVSDDAQTAAALVPLREALVRVEQQVGTLERDRTRQFAALETTMAAVHESTASLGRQTQSLAGSLNSSTVRGAWGEVQLRRVLEHAGMLARCDFDEQVSRVSRHQRQVRPDVVVSLPGDKHLVIDAKAPMGAFLAAQADDLPPAERTTLLRSHAASLKSHVASLAAKDYWSAFESTPEMVVCFVPSDAMLAAALSADPALHEDAMARRVVLVGPGALLALLRTVAFTWQQDALTAHAREVMTLGRDLYDRLGTLGSHTMRMGTALTRSVEAYNQLVGALESRVLVSARRMHEAGVVERPLPSPQPLETGPRVLTAMELLEAATADAERPQLDFEEPTPPRWTGRESTA</sequence>
<feature type="region of interest" description="Disordered" evidence="5">
    <location>
        <begin position="376"/>
        <end position="401"/>
    </location>
</feature>
<organism evidence="6 7">
    <name type="scientific">Pedococcus dokdonensis</name>
    <dbReference type="NCBI Taxonomy" id="443156"/>
    <lineage>
        <taxon>Bacteria</taxon>
        <taxon>Bacillati</taxon>
        <taxon>Actinomycetota</taxon>
        <taxon>Actinomycetes</taxon>
        <taxon>Micrococcales</taxon>
        <taxon>Intrasporangiaceae</taxon>
        <taxon>Pedococcus</taxon>
    </lineage>
</organism>
<comment type="function">
    <text evidence="1">Involved in DNA recombination.</text>
</comment>
<keyword evidence="3" id="KW-0175">Coiled coil</keyword>
<dbReference type="AlphaFoldDB" id="A0A1H0KNM8"/>
<reference evidence="7" key="1">
    <citation type="submission" date="2016-10" db="EMBL/GenBank/DDBJ databases">
        <authorList>
            <person name="Varghese N."/>
            <person name="Submissions S."/>
        </authorList>
    </citation>
    <scope>NUCLEOTIDE SEQUENCE [LARGE SCALE GENOMIC DNA]</scope>
    <source>
        <strain evidence="7">DSM 22329</strain>
    </source>
</reference>
<evidence type="ECO:0000256" key="3">
    <source>
        <dbReference type="ARBA" id="ARBA00023054"/>
    </source>
</evidence>
<dbReference type="STRING" id="443156.SAMN04489867_0062"/>
<dbReference type="EMBL" id="LT629711">
    <property type="protein sequence ID" value="SDO57413.1"/>
    <property type="molecule type" value="Genomic_DNA"/>
</dbReference>
<dbReference type="RefSeq" id="WP_091779978.1">
    <property type="nucleotide sequence ID" value="NZ_LT629711.1"/>
</dbReference>
<keyword evidence="4" id="KW-0233">DNA recombination</keyword>
<evidence type="ECO:0000313" key="7">
    <source>
        <dbReference type="Proteomes" id="UP000199077"/>
    </source>
</evidence>
<evidence type="ECO:0000256" key="2">
    <source>
        <dbReference type="ARBA" id="ARBA00009840"/>
    </source>
</evidence>
<protein>
    <submittedName>
        <fullName evidence="6">DNA recombination protein RmuC</fullName>
    </submittedName>
</protein>
<evidence type="ECO:0000256" key="1">
    <source>
        <dbReference type="ARBA" id="ARBA00003416"/>
    </source>
</evidence>
<dbReference type="InterPro" id="IPR003798">
    <property type="entry name" value="DNA_recombination_RmuC"/>
</dbReference>
<dbReference type="Proteomes" id="UP000199077">
    <property type="component" value="Chromosome I"/>
</dbReference>
<evidence type="ECO:0000256" key="5">
    <source>
        <dbReference type="SAM" id="MobiDB-lite"/>
    </source>
</evidence>